<evidence type="ECO:0000256" key="1">
    <source>
        <dbReference type="SAM" id="SignalP"/>
    </source>
</evidence>
<accession>A0A3Q8I303</accession>
<proteinExistence type="predicted"/>
<dbReference type="EMBL" id="MH908875">
    <property type="protein sequence ID" value="AYM52482.1"/>
    <property type="molecule type" value="Genomic_DNA"/>
</dbReference>
<keyword evidence="1" id="KW-0732">Signal</keyword>
<name>A0A3Q8I303_9BACT</name>
<reference evidence="2" key="1">
    <citation type="journal article" date="2018" name="J. Ind. Microbiol. Biotechnol.">
        <title>Genome mining reveals uncommon alkylpyrones as type III PKS products from myxobacteria.</title>
        <authorList>
            <person name="Hug J.J."/>
            <person name="Panter F."/>
            <person name="Krug D."/>
            <person name="Muller R."/>
        </authorList>
    </citation>
    <scope>NUCLEOTIDE SEQUENCE</scope>
    <source>
        <strain evidence="2">MCy8375</strain>
    </source>
</reference>
<evidence type="ECO:0000313" key="2">
    <source>
        <dbReference type="EMBL" id="AYM52482.1"/>
    </source>
</evidence>
<protein>
    <submittedName>
        <fullName evidence="2">Uncharacterized protein</fullName>
    </submittedName>
</protein>
<feature type="signal peptide" evidence="1">
    <location>
        <begin position="1"/>
        <end position="29"/>
    </location>
</feature>
<sequence length="416" mass="45543">MTEGPSRASRYVVAALLLSTVFSAAPARADDGNTPLEDNRHITEFYIQISPTFQALLDPDFQPGGTSSVRPSWFLFAPHASQSAGKGMLGAALARHLLDAARGRPSLSAPEALGRAGLTGVSHLALEQLSLELMFQGLPTDAAAALSALTTAMNVEALADPRTLTLTATRLALLYWSAPAWHPLDKAKSVVLTLERTLHEGNVAIFTDIGGTATAYLTWRQSAGTVTPERVLTEFSRPGSSPARARLAYDYALAHAFDTPRPYAFDTIFPGMNSQNLMVAGLALYEKARLTPGLQAREAIIAMANNYLAWREQHDIVQAVFTPAWPRWDEVSRSALMRAMTPMLVVHFGSLEWTLADYAYARPDRDGNPLTSQPTEYNWATFWDRWPPILDSFELGYSDPEALWEMPEPLEDPLAG</sequence>
<feature type="chain" id="PRO_5018613813" evidence="1">
    <location>
        <begin position="30"/>
        <end position="416"/>
    </location>
</feature>
<dbReference type="AlphaFoldDB" id="A0A3Q8I303"/>
<organism evidence="2">
    <name type="scientific">Archangium gephyra</name>
    <dbReference type="NCBI Taxonomy" id="48"/>
    <lineage>
        <taxon>Bacteria</taxon>
        <taxon>Pseudomonadati</taxon>
        <taxon>Myxococcota</taxon>
        <taxon>Myxococcia</taxon>
        <taxon>Myxococcales</taxon>
        <taxon>Cystobacterineae</taxon>
        <taxon>Archangiaceae</taxon>
        <taxon>Archangium</taxon>
    </lineage>
</organism>